<feature type="region of interest" description="Disordered" evidence="1">
    <location>
        <begin position="43"/>
        <end position="68"/>
    </location>
</feature>
<accession>B4G3R7</accession>
<dbReference type="AlphaFoldDB" id="B4G3R7"/>
<gene>
    <name evidence="2" type="primary">Dper\GL24123</name>
    <name evidence="2" type="ORF">Dper_GL24123</name>
</gene>
<proteinExistence type="predicted"/>
<keyword evidence="3" id="KW-1185">Reference proteome</keyword>
<evidence type="ECO:0000256" key="1">
    <source>
        <dbReference type="SAM" id="MobiDB-lite"/>
    </source>
</evidence>
<organism evidence="3">
    <name type="scientific">Drosophila persimilis</name>
    <name type="common">Fruit fly</name>
    <dbReference type="NCBI Taxonomy" id="7234"/>
    <lineage>
        <taxon>Eukaryota</taxon>
        <taxon>Metazoa</taxon>
        <taxon>Ecdysozoa</taxon>
        <taxon>Arthropoda</taxon>
        <taxon>Hexapoda</taxon>
        <taxon>Insecta</taxon>
        <taxon>Pterygota</taxon>
        <taxon>Neoptera</taxon>
        <taxon>Endopterygota</taxon>
        <taxon>Diptera</taxon>
        <taxon>Brachycera</taxon>
        <taxon>Muscomorpha</taxon>
        <taxon>Ephydroidea</taxon>
        <taxon>Drosophilidae</taxon>
        <taxon>Drosophila</taxon>
        <taxon>Sophophora</taxon>
    </lineage>
</organism>
<sequence>MTKITSKCDKKEEEEQNDVILDGNKCQVLVGRRVLEHRRWSTGDIDQDWPEPQPRQGRALHPPATTDCPNVPQPLSGELAKPRNIAVHAIKERRLLFSTDVGSHQAIIRARVNGNEHVELEEVTALDLDQQSDIPCVSNYRHQWEEQVISHCRLGRRASFRGAASSIAVHRHPGRVDTGCKSAAHSRPNCFHICIASGVTRSTLDVYSFPKHLMLLEDKENYGVYPAK</sequence>
<dbReference type="Proteomes" id="UP000008744">
    <property type="component" value="Unassembled WGS sequence"/>
</dbReference>
<dbReference type="eggNOG" id="KOG1215">
    <property type="taxonomic scope" value="Eukaryota"/>
</dbReference>
<dbReference type="EMBL" id="CH479179">
    <property type="protein sequence ID" value="EDW24388.1"/>
    <property type="molecule type" value="Genomic_DNA"/>
</dbReference>
<evidence type="ECO:0000313" key="2">
    <source>
        <dbReference type="EMBL" id="EDW24388.1"/>
    </source>
</evidence>
<dbReference type="PhylomeDB" id="B4G3R7"/>
<protein>
    <submittedName>
        <fullName evidence="2">GL24123</fullName>
    </submittedName>
</protein>
<evidence type="ECO:0000313" key="3">
    <source>
        <dbReference type="Proteomes" id="UP000008744"/>
    </source>
</evidence>
<dbReference type="HOGENOM" id="CLU_1215882_0_0_1"/>
<name>B4G3R7_DROPE</name>
<reference evidence="2 3" key="1">
    <citation type="journal article" date="2007" name="Nature">
        <title>Evolution of genes and genomes on the Drosophila phylogeny.</title>
        <authorList>
            <consortium name="Drosophila 12 Genomes Consortium"/>
            <person name="Clark A.G."/>
            <person name="Eisen M.B."/>
            <person name="Smith D.R."/>
            <person name="Bergman C.M."/>
            <person name="Oliver B."/>
            <person name="Markow T.A."/>
            <person name="Kaufman T.C."/>
            <person name="Kellis M."/>
            <person name="Gelbart W."/>
            <person name="Iyer V.N."/>
            <person name="Pollard D.A."/>
            <person name="Sackton T.B."/>
            <person name="Larracuente A.M."/>
            <person name="Singh N.D."/>
            <person name="Abad J.P."/>
            <person name="Abt D.N."/>
            <person name="Adryan B."/>
            <person name="Aguade M."/>
            <person name="Akashi H."/>
            <person name="Anderson W.W."/>
            <person name="Aquadro C.F."/>
            <person name="Ardell D.H."/>
            <person name="Arguello R."/>
            <person name="Artieri C.G."/>
            <person name="Barbash D.A."/>
            <person name="Barker D."/>
            <person name="Barsanti P."/>
            <person name="Batterham P."/>
            <person name="Batzoglou S."/>
            <person name="Begun D."/>
            <person name="Bhutkar A."/>
            <person name="Blanco E."/>
            <person name="Bosak S.A."/>
            <person name="Bradley R.K."/>
            <person name="Brand A.D."/>
            <person name="Brent M.R."/>
            <person name="Brooks A.N."/>
            <person name="Brown R.H."/>
            <person name="Butlin R.K."/>
            <person name="Caggese C."/>
            <person name="Calvi B.R."/>
            <person name="Bernardo de Carvalho A."/>
            <person name="Caspi A."/>
            <person name="Castrezana S."/>
            <person name="Celniker S.E."/>
            <person name="Chang J.L."/>
            <person name="Chapple C."/>
            <person name="Chatterji S."/>
            <person name="Chinwalla A."/>
            <person name="Civetta A."/>
            <person name="Clifton S.W."/>
            <person name="Comeron J.M."/>
            <person name="Costello J.C."/>
            <person name="Coyne J.A."/>
            <person name="Daub J."/>
            <person name="David R.G."/>
            <person name="Delcher A.L."/>
            <person name="Delehaunty K."/>
            <person name="Do C.B."/>
            <person name="Ebling H."/>
            <person name="Edwards K."/>
            <person name="Eickbush T."/>
            <person name="Evans J.D."/>
            <person name="Filipski A."/>
            <person name="Findeiss S."/>
            <person name="Freyhult E."/>
            <person name="Fulton L."/>
            <person name="Fulton R."/>
            <person name="Garcia A.C."/>
            <person name="Gardiner A."/>
            <person name="Garfield D.A."/>
            <person name="Garvin B.E."/>
            <person name="Gibson G."/>
            <person name="Gilbert D."/>
            <person name="Gnerre S."/>
            <person name="Godfrey J."/>
            <person name="Good R."/>
            <person name="Gotea V."/>
            <person name="Gravely B."/>
            <person name="Greenberg A.J."/>
            <person name="Griffiths-Jones S."/>
            <person name="Gross S."/>
            <person name="Guigo R."/>
            <person name="Gustafson E.A."/>
            <person name="Haerty W."/>
            <person name="Hahn M.W."/>
            <person name="Halligan D.L."/>
            <person name="Halpern A.L."/>
            <person name="Halter G.M."/>
            <person name="Han M.V."/>
            <person name="Heger A."/>
            <person name="Hillier L."/>
            <person name="Hinrichs A.S."/>
            <person name="Holmes I."/>
            <person name="Hoskins R.A."/>
            <person name="Hubisz M.J."/>
            <person name="Hultmark D."/>
            <person name="Huntley M.A."/>
            <person name="Jaffe D.B."/>
            <person name="Jagadeeshan S."/>
            <person name="Jeck W.R."/>
            <person name="Johnson J."/>
            <person name="Jones C.D."/>
            <person name="Jordan W.C."/>
            <person name="Karpen G.H."/>
            <person name="Kataoka E."/>
            <person name="Keightley P.D."/>
            <person name="Kheradpour P."/>
            <person name="Kirkness E.F."/>
            <person name="Koerich L.B."/>
            <person name="Kristiansen K."/>
            <person name="Kudrna D."/>
            <person name="Kulathinal R.J."/>
            <person name="Kumar S."/>
            <person name="Kwok R."/>
            <person name="Lander E."/>
            <person name="Langley C.H."/>
            <person name="Lapoint R."/>
            <person name="Lazzaro B.P."/>
            <person name="Lee S.J."/>
            <person name="Levesque L."/>
            <person name="Li R."/>
            <person name="Lin C.F."/>
            <person name="Lin M.F."/>
            <person name="Lindblad-Toh K."/>
            <person name="Llopart A."/>
            <person name="Long M."/>
            <person name="Low L."/>
            <person name="Lozovsky E."/>
            <person name="Lu J."/>
            <person name="Luo M."/>
            <person name="Machado C.A."/>
            <person name="Makalowski W."/>
            <person name="Marzo M."/>
            <person name="Matsuda M."/>
            <person name="Matzkin L."/>
            <person name="McAllister B."/>
            <person name="McBride C.S."/>
            <person name="McKernan B."/>
            <person name="McKernan K."/>
            <person name="Mendez-Lago M."/>
            <person name="Minx P."/>
            <person name="Mollenhauer M.U."/>
            <person name="Montooth K."/>
            <person name="Mount S.M."/>
            <person name="Mu X."/>
            <person name="Myers E."/>
            <person name="Negre B."/>
            <person name="Newfeld S."/>
            <person name="Nielsen R."/>
            <person name="Noor M.A."/>
            <person name="O'Grady P."/>
            <person name="Pachter L."/>
            <person name="Papaceit M."/>
            <person name="Parisi M.J."/>
            <person name="Parisi M."/>
            <person name="Parts L."/>
            <person name="Pedersen J.S."/>
            <person name="Pesole G."/>
            <person name="Phillippy A.M."/>
            <person name="Ponting C.P."/>
            <person name="Pop M."/>
            <person name="Porcelli D."/>
            <person name="Powell J.R."/>
            <person name="Prohaska S."/>
            <person name="Pruitt K."/>
            <person name="Puig M."/>
            <person name="Quesneville H."/>
            <person name="Ram K.R."/>
            <person name="Rand D."/>
            <person name="Rasmussen M.D."/>
            <person name="Reed L.K."/>
            <person name="Reenan R."/>
            <person name="Reily A."/>
            <person name="Remington K.A."/>
            <person name="Rieger T.T."/>
            <person name="Ritchie M.G."/>
            <person name="Robin C."/>
            <person name="Rogers Y.H."/>
            <person name="Rohde C."/>
            <person name="Rozas J."/>
            <person name="Rubenfield M.J."/>
            <person name="Ruiz A."/>
            <person name="Russo S."/>
            <person name="Salzberg S.L."/>
            <person name="Sanchez-Gracia A."/>
            <person name="Saranga D.J."/>
            <person name="Sato H."/>
            <person name="Schaeffer S.W."/>
            <person name="Schatz M.C."/>
            <person name="Schlenke T."/>
            <person name="Schwartz R."/>
            <person name="Segarra C."/>
            <person name="Singh R.S."/>
            <person name="Sirot L."/>
            <person name="Sirota M."/>
            <person name="Sisneros N.B."/>
            <person name="Smith C.D."/>
            <person name="Smith T.F."/>
            <person name="Spieth J."/>
            <person name="Stage D.E."/>
            <person name="Stark A."/>
            <person name="Stephan W."/>
            <person name="Strausberg R.L."/>
            <person name="Strempel S."/>
            <person name="Sturgill D."/>
            <person name="Sutton G."/>
            <person name="Sutton G.G."/>
            <person name="Tao W."/>
            <person name="Teichmann S."/>
            <person name="Tobari Y.N."/>
            <person name="Tomimura Y."/>
            <person name="Tsolas J.M."/>
            <person name="Valente V.L."/>
            <person name="Venter E."/>
            <person name="Venter J.C."/>
            <person name="Vicario S."/>
            <person name="Vieira F.G."/>
            <person name="Vilella A.J."/>
            <person name="Villasante A."/>
            <person name="Walenz B."/>
            <person name="Wang J."/>
            <person name="Wasserman M."/>
            <person name="Watts T."/>
            <person name="Wilson D."/>
            <person name="Wilson R.K."/>
            <person name="Wing R.A."/>
            <person name="Wolfner M.F."/>
            <person name="Wong A."/>
            <person name="Wong G.K."/>
            <person name="Wu C.I."/>
            <person name="Wu G."/>
            <person name="Yamamoto D."/>
            <person name="Yang H.P."/>
            <person name="Yang S.P."/>
            <person name="Yorke J.A."/>
            <person name="Yoshida K."/>
            <person name="Zdobnov E."/>
            <person name="Zhang P."/>
            <person name="Zhang Y."/>
            <person name="Zimin A.V."/>
            <person name="Baldwin J."/>
            <person name="Abdouelleil A."/>
            <person name="Abdulkadir J."/>
            <person name="Abebe A."/>
            <person name="Abera B."/>
            <person name="Abreu J."/>
            <person name="Acer S.C."/>
            <person name="Aftuck L."/>
            <person name="Alexander A."/>
            <person name="An P."/>
            <person name="Anderson E."/>
            <person name="Anderson S."/>
            <person name="Arachi H."/>
            <person name="Azer M."/>
            <person name="Bachantsang P."/>
            <person name="Barry A."/>
            <person name="Bayul T."/>
            <person name="Berlin A."/>
            <person name="Bessette D."/>
            <person name="Bloom T."/>
            <person name="Blye J."/>
            <person name="Boguslavskiy L."/>
            <person name="Bonnet C."/>
            <person name="Boukhgalter B."/>
            <person name="Bourzgui I."/>
            <person name="Brown A."/>
            <person name="Cahill P."/>
            <person name="Channer S."/>
            <person name="Cheshatsang Y."/>
            <person name="Chuda L."/>
            <person name="Citroen M."/>
            <person name="Collymore A."/>
            <person name="Cooke P."/>
            <person name="Costello M."/>
            <person name="D'Aco K."/>
            <person name="Daza R."/>
            <person name="De Haan G."/>
            <person name="DeGray S."/>
            <person name="DeMaso C."/>
            <person name="Dhargay N."/>
            <person name="Dooley K."/>
            <person name="Dooley E."/>
            <person name="Doricent M."/>
            <person name="Dorje P."/>
            <person name="Dorjee K."/>
            <person name="Dupes A."/>
            <person name="Elong R."/>
            <person name="Falk J."/>
            <person name="Farina A."/>
            <person name="Faro S."/>
            <person name="Ferguson D."/>
            <person name="Fisher S."/>
            <person name="Foley C.D."/>
            <person name="Franke A."/>
            <person name="Friedrich D."/>
            <person name="Gadbois L."/>
            <person name="Gearin G."/>
            <person name="Gearin C.R."/>
            <person name="Giannoukos G."/>
            <person name="Goode T."/>
            <person name="Graham J."/>
            <person name="Grandbois E."/>
            <person name="Grewal S."/>
            <person name="Gyaltsen K."/>
            <person name="Hafez N."/>
            <person name="Hagos B."/>
            <person name="Hall J."/>
            <person name="Henson C."/>
            <person name="Hollinger A."/>
            <person name="Honan T."/>
            <person name="Huard M.D."/>
            <person name="Hughes L."/>
            <person name="Hurhula B."/>
            <person name="Husby M.E."/>
            <person name="Kamat A."/>
            <person name="Kanga B."/>
            <person name="Kashin S."/>
            <person name="Khazanovich D."/>
            <person name="Kisner P."/>
            <person name="Lance K."/>
            <person name="Lara M."/>
            <person name="Lee W."/>
            <person name="Lennon N."/>
            <person name="Letendre F."/>
            <person name="LeVine R."/>
            <person name="Lipovsky A."/>
            <person name="Liu X."/>
            <person name="Liu J."/>
            <person name="Liu S."/>
            <person name="Lokyitsang T."/>
            <person name="Lokyitsang Y."/>
            <person name="Lubonja R."/>
            <person name="Lui A."/>
            <person name="MacDonald P."/>
            <person name="Magnisalis V."/>
            <person name="Maru K."/>
            <person name="Matthews C."/>
            <person name="McCusker W."/>
            <person name="McDonough S."/>
            <person name="Mehta T."/>
            <person name="Meldrim J."/>
            <person name="Meneus L."/>
            <person name="Mihai O."/>
            <person name="Mihalev A."/>
            <person name="Mihova T."/>
            <person name="Mittelman R."/>
            <person name="Mlenga V."/>
            <person name="Montmayeur A."/>
            <person name="Mulrain L."/>
            <person name="Navidi A."/>
            <person name="Naylor J."/>
            <person name="Negash T."/>
            <person name="Nguyen T."/>
            <person name="Nguyen N."/>
            <person name="Nicol R."/>
            <person name="Norbu C."/>
            <person name="Norbu N."/>
            <person name="Novod N."/>
            <person name="O'Neill B."/>
            <person name="Osman S."/>
            <person name="Markiewicz E."/>
            <person name="Oyono O.L."/>
            <person name="Patti C."/>
            <person name="Phunkhang P."/>
            <person name="Pierre F."/>
            <person name="Priest M."/>
            <person name="Raghuraman S."/>
            <person name="Rege F."/>
            <person name="Reyes R."/>
            <person name="Rise C."/>
            <person name="Rogov P."/>
            <person name="Ross K."/>
            <person name="Ryan E."/>
            <person name="Settipalli S."/>
            <person name="Shea T."/>
            <person name="Sherpa N."/>
            <person name="Shi L."/>
            <person name="Shih D."/>
            <person name="Sparrow T."/>
            <person name="Spaulding J."/>
            <person name="Stalker J."/>
            <person name="Stange-Thomann N."/>
            <person name="Stavropoulos S."/>
            <person name="Stone C."/>
            <person name="Strader C."/>
            <person name="Tesfaye S."/>
            <person name="Thomson T."/>
            <person name="Thoulutsang Y."/>
            <person name="Thoulutsang D."/>
            <person name="Topham K."/>
            <person name="Topping I."/>
            <person name="Tsamla T."/>
            <person name="Vassiliev H."/>
            <person name="Vo A."/>
            <person name="Wangchuk T."/>
            <person name="Wangdi T."/>
            <person name="Weiand M."/>
            <person name="Wilkinson J."/>
            <person name="Wilson A."/>
            <person name="Yadav S."/>
            <person name="Young G."/>
            <person name="Yu Q."/>
            <person name="Zembek L."/>
            <person name="Zhong D."/>
            <person name="Zimmer A."/>
            <person name="Zwirko Z."/>
            <person name="Jaffe D.B."/>
            <person name="Alvarez P."/>
            <person name="Brockman W."/>
            <person name="Butler J."/>
            <person name="Chin C."/>
            <person name="Gnerre S."/>
            <person name="Grabherr M."/>
            <person name="Kleber M."/>
            <person name="Mauceli E."/>
            <person name="MacCallum I."/>
        </authorList>
    </citation>
    <scope>NUCLEOTIDE SEQUENCE [LARGE SCALE GENOMIC DNA]</scope>
    <source>
        <strain evidence="3">MSH-3 / Tucson 14011-0111.49</strain>
    </source>
</reference>